<reference evidence="2 3" key="1">
    <citation type="journal article" date="2012" name="Genome Biol.">
        <title>Genome and low-iron response of an oceanic diatom adapted to chronic iron limitation.</title>
        <authorList>
            <person name="Lommer M."/>
            <person name="Specht M."/>
            <person name="Roy A.S."/>
            <person name="Kraemer L."/>
            <person name="Andreson R."/>
            <person name="Gutowska M.A."/>
            <person name="Wolf J."/>
            <person name="Bergner S.V."/>
            <person name="Schilhabel M.B."/>
            <person name="Klostermeier U.C."/>
            <person name="Beiko R.G."/>
            <person name="Rosenstiel P."/>
            <person name="Hippler M."/>
            <person name="Laroche J."/>
        </authorList>
    </citation>
    <scope>NUCLEOTIDE SEQUENCE [LARGE SCALE GENOMIC DNA]</scope>
    <source>
        <strain evidence="2 3">CCMP1005</strain>
    </source>
</reference>
<proteinExistence type="predicted"/>
<organism evidence="2 3">
    <name type="scientific">Thalassiosira oceanica</name>
    <name type="common">Marine diatom</name>
    <dbReference type="NCBI Taxonomy" id="159749"/>
    <lineage>
        <taxon>Eukaryota</taxon>
        <taxon>Sar</taxon>
        <taxon>Stramenopiles</taxon>
        <taxon>Ochrophyta</taxon>
        <taxon>Bacillariophyta</taxon>
        <taxon>Coscinodiscophyceae</taxon>
        <taxon>Thalassiosirophycidae</taxon>
        <taxon>Thalassiosirales</taxon>
        <taxon>Thalassiosiraceae</taxon>
        <taxon>Thalassiosira</taxon>
    </lineage>
</organism>
<name>K0RU69_THAOC</name>
<dbReference type="Proteomes" id="UP000266841">
    <property type="component" value="Unassembled WGS sequence"/>
</dbReference>
<feature type="region of interest" description="Disordered" evidence="1">
    <location>
        <begin position="1"/>
        <end position="22"/>
    </location>
</feature>
<gene>
    <name evidence="2" type="ORF">THAOC_28289</name>
</gene>
<dbReference type="eggNOG" id="ENOG502TBA5">
    <property type="taxonomic scope" value="Eukaryota"/>
</dbReference>
<sequence length="137" mass="14937">MDFFSVRPSQTHERCSGRRRGPPCSAECPLHADWSIGSVRDLRRPQTTIDASSVFGLSAPMCSRPSHASSFSWAESRVTFAGRRRRLSRNLAQTPPRERDGLGGVSARFAIMSSVETAATGFNDSVGRSVALLAIVR</sequence>
<dbReference type="EMBL" id="AGNL01039863">
    <property type="protein sequence ID" value="EJK52431.1"/>
    <property type="molecule type" value="Genomic_DNA"/>
</dbReference>
<keyword evidence="3" id="KW-1185">Reference proteome</keyword>
<accession>K0RU69</accession>
<evidence type="ECO:0000313" key="3">
    <source>
        <dbReference type="Proteomes" id="UP000266841"/>
    </source>
</evidence>
<evidence type="ECO:0000313" key="2">
    <source>
        <dbReference type="EMBL" id="EJK52431.1"/>
    </source>
</evidence>
<dbReference type="AlphaFoldDB" id="K0RU69"/>
<protein>
    <submittedName>
        <fullName evidence="2">Uncharacterized protein</fullName>
    </submittedName>
</protein>
<evidence type="ECO:0000256" key="1">
    <source>
        <dbReference type="SAM" id="MobiDB-lite"/>
    </source>
</evidence>
<comment type="caution">
    <text evidence="2">The sequence shown here is derived from an EMBL/GenBank/DDBJ whole genome shotgun (WGS) entry which is preliminary data.</text>
</comment>